<dbReference type="AlphaFoldDB" id="A0A3B1DFY3"/>
<proteinExistence type="predicted"/>
<accession>A0A3B1DFY3</accession>
<evidence type="ECO:0000313" key="1">
    <source>
        <dbReference type="EMBL" id="VAX41706.1"/>
    </source>
</evidence>
<reference evidence="1" key="1">
    <citation type="submission" date="2018-06" db="EMBL/GenBank/DDBJ databases">
        <authorList>
            <person name="Zhirakovskaya E."/>
        </authorList>
    </citation>
    <scope>NUCLEOTIDE SEQUENCE</scope>
</reference>
<protein>
    <submittedName>
        <fullName evidence="1">Uncharacterized protein</fullName>
    </submittedName>
</protein>
<sequence length="81" mass="8142">MRLAGGGACVVLCAVLLAACAGGGSTQTGSAGVLGAPRAEVTVSSSPWTFQGNPGVAYTSTHYRVLTTVDRAILTGRISRF</sequence>
<dbReference type="PROSITE" id="PS51257">
    <property type="entry name" value="PROKAR_LIPOPROTEIN"/>
    <property type="match status" value="1"/>
</dbReference>
<feature type="non-terminal residue" evidence="1">
    <location>
        <position position="81"/>
    </location>
</feature>
<dbReference type="EMBL" id="UOGK01000582">
    <property type="protein sequence ID" value="VAX41706.1"/>
    <property type="molecule type" value="Genomic_DNA"/>
</dbReference>
<name>A0A3B1DFY3_9ZZZZ</name>
<organism evidence="1">
    <name type="scientific">hydrothermal vent metagenome</name>
    <dbReference type="NCBI Taxonomy" id="652676"/>
    <lineage>
        <taxon>unclassified sequences</taxon>
        <taxon>metagenomes</taxon>
        <taxon>ecological metagenomes</taxon>
    </lineage>
</organism>
<gene>
    <name evidence="1" type="ORF">MNBD_PLANCTO03-505</name>
</gene>